<dbReference type="AlphaFoldDB" id="U6LII6"/>
<dbReference type="SUPFAM" id="SSF52518">
    <property type="entry name" value="Thiamin diphosphate-binding fold (THDP-binding)"/>
    <property type="match status" value="1"/>
</dbReference>
<feature type="signal peptide" evidence="7">
    <location>
        <begin position="1"/>
        <end position="17"/>
    </location>
</feature>
<dbReference type="InterPro" id="IPR050642">
    <property type="entry name" value="PDH_E1_Alpha_Subunit"/>
</dbReference>
<evidence type="ECO:0000256" key="6">
    <source>
        <dbReference type="SAM" id="MobiDB-lite"/>
    </source>
</evidence>
<gene>
    <name evidence="9" type="ORF">EBH_0016870</name>
</gene>
<dbReference type="VEuPathDB" id="ToxoDB:EBH_0016870"/>
<dbReference type="GO" id="GO:0006086">
    <property type="term" value="P:pyruvate decarboxylation to acetyl-CoA"/>
    <property type="evidence" value="ECO:0007669"/>
    <property type="project" value="InterPro"/>
</dbReference>
<evidence type="ECO:0000256" key="7">
    <source>
        <dbReference type="SAM" id="SignalP"/>
    </source>
</evidence>
<feature type="region of interest" description="Disordered" evidence="6">
    <location>
        <begin position="677"/>
        <end position="700"/>
    </location>
</feature>
<feature type="domain" description="Dehydrogenase E1 component" evidence="8">
    <location>
        <begin position="332"/>
        <end position="636"/>
    </location>
</feature>
<organism evidence="9 10">
    <name type="scientific">Eimeria brunetti</name>
    <dbReference type="NCBI Taxonomy" id="51314"/>
    <lineage>
        <taxon>Eukaryota</taxon>
        <taxon>Sar</taxon>
        <taxon>Alveolata</taxon>
        <taxon>Apicomplexa</taxon>
        <taxon>Conoidasida</taxon>
        <taxon>Coccidia</taxon>
        <taxon>Eucoccidiorida</taxon>
        <taxon>Eimeriorina</taxon>
        <taxon>Eimeriidae</taxon>
        <taxon>Eimeria</taxon>
    </lineage>
</organism>
<comment type="function">
    <text evidence="5">The pyruvate dehydrogenase complex catalyzes the overall conversion of pyruvate to acetyl-CoA and CO(2).</text>
</comment>
<dbReference type="InterPro" id="IPR017597">
    <property type="entry name" value="Pyrv_DH_E1_asu_subgrp-y"/>
</dbReference>
<proteinExistence type="predicted"/>
<dbReference type="InterPro" id="IPR019562">
    <property type="entry name" value="Micronemal-adhesive-rpt_sia-bd"/>
</dbReference>
<dbReference type="PANTHER" id="PTHR11516:SF60">
    <property type="entry name" value="PYRUVATE DEHYDROGENASE E1 COMPONENT SUBUNIT ALPHA"/>
    <property type="match status" value="1"/>
</dbReference>
<feature type="chain" id="PRO_5004674583" description="Pyruvate dehydrogenase E1 component subunit alpha" evidence="7">
    <location>
        <begin position="18"/>
        <end position="700"/>
    </location>
</feature>
<dbReference type="NCBIfam" id="TIGR03182">
    <property type="entry name" value="PDH_E1_alph_y"/>
    <property type="match status" value="1"/>
</dbReference>
<reference evidence="9" key="2">
    <citation type="submission" date="2013-10" db="EMBL/GenBank/DDBJ databases">
        <authorList>
            <person name="Aslett M."/>
        </authorList>
    </citation>
    <scope>NUCLEOTIDE SEQUENCE [LARGE SCALE GENOMIC DNA]</scope>
    <source>
        <strain evidence="9">Houghton</strain>
    </source>
</reference>
<dbReference type="EC" id="1.2.4.1" evidence="5"/>
<keyword evidence="2 5" id="KW-0560">Oxidoreductase</keyword>
<dbReference type="Gene3D" id="3.40.50.970">
    <property type="match status" value="1"/>
</dbReference>
<evidence type="ECO:0000313" key="9">
    <source>
        <dbReference type="EMBL" id="CDJ47615.1"/>
    </source>
</evidence>
<accession>U6LII6</accession>
<dbReference type="InterPro" id="IPR029061">
    <property type="entry name" value="THDP-binding"/>
</dbReference>
<dbReference type="EMBL" id="HG710790">
    <property type="protein sequence ID" value="CDJ47615.1"/>
    <property type="molecule type" value="Genomic_DNA"/>
</dbReference>
<evidence type="ECO:0000256" key="3">
    <source>
        <dbReference type="ARBA" id="ARBA00023052"/>
    </source>
</evidence>
<evidence type="ECO:0000256" key="2">
    <source>
        <dbReference type="ARBA" id="ARBA00023002"/>
    </source>
</evidence>
<dbReference type="PANTHER" id="PTHR11516">
    <property type="entry name" value="PYRUVATE DEHYDROGENASE E1 COMPONENT, ALPHA SUBUNIT BACTERIAL AND ORGANELLAR"/>
    <property type="match status" value="1"/>
</dbReference>
<dbReference type="Pfam" id="PF00676">
    <property type="entry name" value="E1_dh"/>
    <property type="match status" value="1"/>
</dbReference>
<sequence>MRFLLICFLSPLLLALGGRVGGLVPAAATDEVKTLLSQVPQAPSTLHEIMDGICVEKFSRACVINPHFCVGAVARRDVGRNASEAVAWRCYSTEEVDFTLTKRSCVDDCGQLIDLARAGRTTREALVHRGSSFALRRYREHILIEWYLLKMTKTVELILCAVAGIFGGGTLLASGRGSSAPPAAFVSPQAPSFSSFFRSKIESPCVRTHQNAAIHIATPRALQDPQSAVLPAASERVAEVPSLVSSVASSRLNAHNPLVSGAQGSAALPSGTAAQATRQPGADAPKEGSSSPASIFREDGLGGLVRGSVRGNLRNRRENVSPVVAQMLYEDMLLGRYVEDACARLYYRGKTAGFVHLYTGQEAVSSGVLKLLRKDDAVASTYRDHVHATSKGVPARQVFAELFGKATGCSKGFGGSMHMFSKEWNMYGGFAFIGEQIPVALGIAFSQMYRRRAAPELPGDKDLVTVCFMGDGTTNMGQFYEAMNMAALLKLPVIFVVENNNWAIGMAAQRSTAVQEIHQRGPPFGVPSVEVDGMDVLAVRAAARQAIERARKGEGPSLIEALTYRFRGHSLADPDELRCTHERAAFAVRDPIKHFEQYMLEMGYANEETLELTRKKIRETVDEAVQYADNSPAPDPATAGSSTFAPPYESKGFDPLTKEELEAYAQALKLELDREARKAKGERVVTPPIENDPNPPIFID</sequence>
<evidence type="ECO:0000256" key="5">
    <source>
        <dbReference type="RuleBase" id="RU361139"/>
    </source>
</evidence>
<dbReference type="CDD" id="cd02000">
    <property type="entry name" value="TPP_E1_PDC_ADC_BCADC"/>
    <property type="match status" value="1"/>
</dbReference>
<evidence type="ECO:0000256" key="4">
    <source>
        <dbReference type="ARBA" id="ARBA00023317"/>
    </source>
</evidence>
<evidence type="ECO:0000313" key="10">
    <source>
        <dbReference type="Proteomes" id="UP000030750"/>
    </source>
</evidence>
<keyword evidence="4 5" id="KW-0670">Pyruvate</keyword>
<dbReference type="GO" id="GO:0004739">
    <property type="term" value="F:pyruvate dehydrogenase (acetyl-transferring) activity"/>
    <property type="evidence" value="ECO:0007669"/>
    <property type="project" value="UniProtKB-UniRule"/>
</dbReference>
<dbReference type="FunFam" id="3.40.50.970:FF:000013">
    <property type="entry name" value="Pyruvate dehydrogenase E1 component subunit alpha"/>
    <property type="match status" value="1"/>
</dbReference>
<protein>
    <recommendedName>
        <fullName evidence="5">Pyruvate dehydrogenase E1 component subunit alpha</fullName>
        <ecNumber evidence="5">1.2.4.1</ecNumber>
    </recommendedName>
</protein>
<keyword evidence="10" id="KW-1185">Reference proteome</keyword>
<keyword evidence="3 5" id="KW-0786">Thiamine pyrophosphate</keyword>
<evidence type="ECO:0000259" key="8">
    <source>
        <dbReference type="Pfam" id="PF00676"/>
    </source>
</evidence>
<comment type="catalytic activity">
    <reaction evidence="5">
        <text>N(6)-[(R)-lipoyl]-L-lysyl-[protein] + pyruvate + H(+) = N(6)-[(R)-S(8)-acetyldihydrolipoyl]-L-lysyl-[protein] + CO2</text>
        <dbReference type="Rhea" id="RHEA:19189"/>
        <dbReference type="Rhea" id="RHEA-COMP:10474"/>
        <dbReference type="Rhea" id="RHEA-COMP:10478"/>
        <dbReference type="ChEBI" id="CHEBI:15361"/>
        <dbReference type="ChEBI" id="CHEBI:15378"/>
        <dbReference type="ChEBI" id="CHEBI:16526"/>
        <dbReference type="ChEBI" id="CHEBI:83099"/>
        <dbReference type="ChEBI" id="CHEBI:83111"/>
        <dbReference type="EC" id="1.2.4.1"/>
    </reaction>
</comment>
<dbReference type="Proteomes" id="UP000030750">
    <property type="component" value="Unassembled WGS sequence"/>
</dbReference>
<feature type="region of interest" description="Disordered" evidence="6">
    <location>
        <begin position="260"/>
        <end position="299"/>
    </location>
</feature>
<dbReference type="Gene3D" id="3.90.640.70">
    <property type="match status" value="1"/>
</dbReference>
<reference evidence="9" key="1">
    <citation type="submission" date="2013-10" db="EMBL/GenBank/DDBJ databases">
        <title>Genomic analysis of the causative agents of coccidiosis in chickens.</title>
        <authorList>
            <person name="Reid A.J."/>
            <person name="Blake D."/>
            <person name="Billington K."/>
            <person name="Browne H."/>
            <person name="Dunn M."/>
            <person name="Hung S."/>
            <person name="Kawahara F."/>
            <person name="Miranda-Saavedra D."/>
            <person name="Mourier T."/>
            <person name="Nagra H."/>
            <person name="Otto T.D."/>
            <person name="Rawlings N."/>
            <person name="Sanchez A."/>
            <person name="Sanders M."/>
            <person name="Subramaniam C."/>
            <person name="Tay Y."/>
            <person name="Dear P."/>
            <person name="Doerig C."/>
            <person name="Gruber A."/>
            <person name="Parkinson J."/>
            <person name="Shirley M."/>
            <person name="Wan K.L."/>
            <person name="Berriman M."/>
            <person name="Tomley F."/>
            <person name="Pain A."/>
        </authorList>
    </citation>
    <scope>NUCLEOTIDE SEQUENCE [LARGE SCALE GENOMIC DNA]</scope>
    <source>
        <strain evidence="9">Houghton</strain>
    </source>
</reference>
<dbReference type="Pfam" id="PF10564">
    <property type="entry name" value="MAR_sialic_bdg"/>
    <property type="match status" value="1"/>
</dbReference>
<evidence type="ECO:0000256" key="1">
    <source>
        <dbReference type="ARBA" id="ARBA00001964"/>
    </source>
</evidence>
<dbReference type="InterPro" id="IPR001017">
    <property type="entry name" value="DH_E1"/>
</dbReference>
<name>U6LII6_9EIME</name>
<dbReference type="OrthoDB" id="10256198at2759"/>
<feature type="region of interest" description="Disordered" evidence="6">
    <location>
        <begin position="628"/>
        <end position="656"/>
    </location>
</feature>
<keyword evidence="7" id="KW-0732">Signal</keyword>
<comment type="cofactor">
    <cofactor evidence="1 5">
        <name>thiamine diphosphate</name>
        <dbReference type="ChEBI" id="CHEBI:58937"/>
    </cofactor>
</comment>